<comment type="caution">
    <text evidence="1">The sequence shown here is derived from an EMBL/GenBank/DDBJ whole genome shotgun (WGS) entry which is preliminary data.</text>
</comment>
<proteinExistence type="predicted"/>
<accession>A0ABN3MVF3</accession>
<organism evidence="1 2">
    <name type="scientific">Streptomyces gobitricini</name>
    <dbReference type="NCBI Taxonomy" id="68211"/>
    <lineage>
        <taxon>Bacteria</taxon>
        <taxon>Bacillati</taxon>
        <taxon>Actinomycetota</taxon>
        <taxon>Actinomycetes</taxon>
        <taxon>Kitasatosporales</taxon>
        <taxon>Streptomycetaceae</taxon>
        <taxon>Streptomyces</taxon>
    </lineage>
</organism>
<dbReference type="EMBL" id="BAAASR010000027">
    <property type="protein sequence ID" value="GAA2509749.1"/>
    <property type="molecule type" value="Genomic_DNA"/>
</dbReference>
<evidence type="ECO:0000313" key="1">
    <source>
        <dbReference type="EMBL" id="GAA2509749.1"/>
    </source>
</evidence>
<reference evidence="1 2" key="1">
    <citation type="journal article" date="2019" name="Int. J. Syst. Evol. Microbiol.">
        <title>The Global Catalogue of Microorganisms (GCM) 10K type strain sequencing project: providing services to taxonomists for standard genome sequencing and annotation.</title>
        <authorList>
            <consortium name="The Broad Institute Genomics Platform"/>
            <consortium name="The Broad Institute Genome Sequencing Center for Infectious Disease"/>
            <person name="Wu L."/>
            <person name="Ma J."/>
        </authorList>
    </citation>
    <scope>NUCLEOTIDE SEQUENCE [LARGE SCALE GENOMIC DNA]</scope>
    <source>
        <strain evidence="1 2">JCM 5062</strain>
    </source>
</reference>
<sequence>MSNTGDVDRTGRCRAYPRENVHFFESFQSAGIGRDPPPDWALRHSASEYGGAHPIAHPSAETTLCGALSNTTHPREERGMGNV</sequence>
<name>A0ABN3MVF3_9ACTN</name>
<evidence type="ECO:0000313" key="2">
    <source>
        <dbReference type="Proteomes" id="UP001499942"/>
    </source>
</evidence>
<gene>
    <name evidence="1" type="ORF">GCM10010393_48390</name>
</gene>
<protein>
    <submittedName>
        <fullName evidence="1">Uncharacterized protein</fullName>
    </submittedName>
</protein>
<keyword evidence="2" id="KW-1185">Reference proteome</keyword>
<dbReference type="Proteomes" id="UP001499942">
    <property type="component" value="Unassembled WGS sequence"/>
</dbReference>